<reference evidence="1 3" key="2">
    <citation type="journal article" date="2018" name="Plant J.">
        <title>The Physcomitrella patens chromosome-scale assembly reveals moss genome structure and evolution.</title>
        <authorList>
            <person name="Lang D."/>
            <person name="Ullrich K.K."/>
            <person name="Murat F."/>
            <person name="Fuchs J."/>
            <person name="Jenkins J."/>
            <person name="Haas F.B."/>
            <person name="Piednoel M."/>
            <person name="Gundlach H."/>
            <person name="Van Bel M."/>
            <person name="Meyberg R."/>
            <person name="Vives C."/>
            <person name="Morata J."/>
            <person name="Symeonidi A."/>
            <person name="Hiss M."/>
            <person name="Muchero W."/>
            <person name="Kamisugi Y."/>
            <person name="Saleh O."/>
            <person name="Blanc G."/>
            <person name="Decker E.L."/>
            <person name="van Gessel N."/>
            <person name="Grimwood J."/>
            <person name="Hayes R.D."/>
            <person name="Graham S.W."/>
            <person name="Gunter L.E."/>
            <person name="McDaniel S.F."/>
            <person name="Hoernstein S.N.W."/>
            <person name="Larsson A."/>
            <person name="Li F.W."/>
            <person name="Perroud P.F."/>
            <person name="Phillips J."/>
            <person name="Ranjan P."/>
            <person name="Rokshar D.S."/>
            <person name="Rothfels C.J."/>
            <person name="Schneider L."/>
            <person name="Shu S."/>
            <person name="Stevenson D.W."/>
            <person name="Thummler F."/>
            <person name="Tillich M."/>
            <person name="Villarreal Aguilar J.C."/>
            <person name="Widiez T."/>
            <person name="Wong G.K."/>
            <person name="Wymore A."/>
            <person name="Zhang Y."/>
            <person name="Zimmer A.D."/>
            <person name="Quatrano R.S."/>
            <person name="Mayer K.F.X."/>
            <person name="Goodstein D."/>
            <person name="Casacuberta J.M."/>
            <person name="Vandepoele K."/>
            <person name="Reski R."/>
            <person name="Cuming A.C."/>
            <person name="Tuskan G.A."/>
            <person name="Maumus F."/>
            <person name="Salse J."/>
            <person name="Schmutz J."/>
            <person name="Rensing S.A."/>
        </authorList>
    </citation>
    <scope>NUCLEOTIDE SEQUENCE [LARGE SCALE GENOMIC DNA]</scope>
    <source>
        <strain evidence="2 3">cv. Gransden 2004</strain>
    </source>
</reference>
<dbReference type="Gramene" id="Pp3c21_15840V3.1">
    <property type="protein sequence ID" value="PAC:32915168.CDS.1"/>
    <property type="gene ID" value="Pp3c21_15840"/>
</dbReference>
<gene>
    <name evidence="1" type="ORF">PHYPA_026241</name>
</gene>
<proteinExistence type="predicted"/>
<dbReference type="InParanoid" id="A0A2K1IS59"/>
<evidence type="ECO:0000313" key="1">
    <source>
        <dbReference type="EMBL" id="PNR32116.1"/>
    </source>
</evidence>
<dbReference type="EMBL" id="ABEU02000021">
    <property type="protein sequence ID" value="PNR32116.1"/>
    <property type="molecule type" value="Genomic_DNA"/>
</dbReference>
<protein>
    <submittedName>
        <fullName evidence="1 2">Uncharacterized protein</fullName>
    </submittedName>
</protein>
<keyword evidence="3" id="KW-1185">Reference proteome</keyword>
<dbReference type="AlphaFoldDB" id="A0A2K1IS59"/>
<name>A0A2K1IS59_PHYPA</name>
<sequence length="72" mass="8465">MSMVLSHASFFEEILHLQEFTVTDKSSYELTAFGILRFGLVLYTESAYMFENDLHVQLGYRDRHDEIKLKSD</sequence>
<dbReference type="Gramene" id="Pp3c21_15840V3.2">
    <property type="protein sequence ID" value="PAC:32915169.CDS.1"/>
    <property type="gene ID" value="Pp3c21_15840"/>
</dbReference>
<dbReference type="EnsemblPlants" id="Pp3c21_15840V3.1">
    <property type="protein sequence ID" value="PAC:32915168.CDS.1"/>
    <property type="gene ID" value="Pp3c21_15840"/>
</dbReference>
<reference evidence="1 3" key="1">
    <citation type="journal article" date="2008" name="Science">
        <title>The Physcomitrella genome reveals evolutionary insights into the conquest of land by plants.</title>
        <authorList>
            <person name="Rensing S."/>
            <person name="Lang D."/>
            <person name="Zimmer A."/>
            <person name="Terry A."/>
            <person name="Salamov A."/>
            <person name="Shapiro H."/>
            <person name="Nishiyama T."/>
            <person name="Perroud P.-F."/>
            <person name="Lindquist E."/>
            <person name="Kamisugi Y."/>
            <person name="Tanahashi T."/>
            <person name="Sakakibara K."/>
            <person name="Fujita T."/>
            <person name="Oishi K."/>
            <person name="Shin-I T."/>
            <person name="Kuroki Y."/>
            <person name="Toyoda A."/>
            <person name="Suzuki Y."/>
            <person name="Hashimoto A."/>
            <person name="Yamaguchi K."/>
            <person name="Sugano A."/>
            <person name="Kohara Y."/>
            <person name="Fujiyama A."/>
            <person name="Anterola A."/>
            <person name="Aoki S."/>
            <person name="Ashton N."/>
            <person name="Barbazuk W.B."/>
            <person name="Barker E."/>
            <person name="Bennetzen J."/>
            <person name="Bezanilla M."/>
            <person name="Blankenship R."/>
            <person name="Cho S.H."/>
            <person name="Dutcher S."/>
            <person name="Estelle M."/>
            <person name="Fawcett J.A."/>
            <person name="Gundlach H."/>
            <person name="Hanada K."/>
            <person name="Heyl A."/>
            <person name="Hicks K.A."/>
            <person name="Hugh J."/>
            <person name="Lohr M."/>
            <person name="Mayer K."/>
            <person name="Melkozernov A."/>
            <person name="Murata T."/>
            <person name="Nelson D."/>
            <person name="Pils B."/>
            <person name="Prigge M."/>
            <person name="Reiss B."/>
            <person name="Renner T."/>
            <person name="Rombauts S."/>
            <person name="Rushton P."/>
            <person name="Sanderfoot A."/>
            <person name="Schween G."/>
            <person name="Shiu S.-H."/>
            <person name="Stueber K."/>
            <person name="Theodoulou F.L."/>
            <person name="Tu H."/>
            <person name="Van de Peer Y."/>
            <person name="Verrier P.J."/>
            <person name="Waters E."/>
            <person name="Wood A."/>
            <person name="Yang L."/>
            <person name="Cove D."/>
            <person name="Cuming A."/>
            <person name="Hasebe M."/>
            <person name="Lucas S."/>
            <person name="Mishler D.B."/>
            <person name="Reski R."/>
            <person name="Grigoriev I."/>
            <person name="Quatrano R.S."/>
            <person name="Boore J.L."/>
        </authorList>
    </citation>
    <scope>NUCLEOTIDE SEQUENCE [LARGE SCALE GENOMIC DNA]</scope>
    <source>
        <strain evidence="2 3">cv. Gransden 2004</strain>
    </source>
</reference>
<organism evidence="1">
    <name type="scientific">Physcomitrium patens</name>
    <name type="common">Spreading-leaved earth moss</name>
    <name type="synonym">Physcomitrella patens</name>
    <dbReference type="NCBI Taxonomy" id="3218"/>
    <lineage>
        <taxon>Eukaryota</taxon>
        <taxon>Viridiplantae</taxon>
        <taxon>Streptophyta</taxon>
        <taxon>Embryophyta</taxon>
        <taxon>Bryophyta</taxon>
        <taxon>Bryophytina</taxon>
        <taxon>Bryopsida</taxon>
        <taxon>Funariidae</taxon>
        <taxon>Funariales</taxon>
        <taxon>Funariaceae</taxon>
        <taxon>Physcomitrium</taxon>
    </lineage>
</organism>
<evidence type="ECO:0000313" key="3">
    <source>
        <dbReference type="Proteomes" id="UP000006727"/>
    </source>
</evidence>
<accession>A0A2K1IS59</accession>
<dbReference type="Proteomes" id="UP000006727">
    <property type="component" value="Chromosome 21"/>
</dbReference>
<dbReference type="EnsemblPlants" id="Pp3c21_15840V3.2">
    <property type="protein sequence ID" value="PAC:32915169.CDS.1"/>
    <property type="gene ID" value="Pp3c21_15840"/>
</dbReference>
<dbReference type="PaxDb" id="3218-PP1S167_58V6.1"/>
<reference evidence="2" key="3">
    <citation type="submission" date="2020-12" db="UniProtKB">
        <authorList>
            <consortium name="EnsemblPlants"/>
        </authorList>
    </citation>
    <scope>IDENTIFICATION</scope>
</reference>
<evidence type="ECO:0000313" key="2">
    <source>
        <dbReference type="EnsemblPlants" id="PAC:32915168.CDS.1"/>
    </source>
</evidence>